<sequence length="183" mass="21220">MLNFYNINTKMSIPYDSYDYLNFNFGDIKVKNSIKIDVGGDELSINLIYCSMTSRTYARVNHFNPIVFGYSFLTRLNMFLNTCKDLKLSNLYVTVDGQLRYSDAGRNLINKVSRFVRKRLSRLFKSYVDNSTIEFEFRPCEFLGAPEDNNAIMSDHENEDINTKDVSLISEQETLCCISNKNN</sequence>
<protein>
    <submittedName>
        <fullName evidence="1">Uncharacterized protein</fullName>
    </submittedName>
</protein>
<name>J9DQX4_EDHAE</name>
<dbReference type="EMBL" id="AFBI03000031">
    <property type="protein sequence ID" value="EJW03727.1"/>
    <property type="molecule type" value="Genomic_DNA"/>
</dbReference>
<reference evidence="1 2" key="1">
    <citation type="submission" date="2011-08" db="EMBL/GenBank/DDBJ databases">
        <authorList>
            <person name="Liu Z.J."/>
            <person name="Shi F.L."/>
            <person name="Lu J.Q."/>
            <person name="Li M."/>
            <person name="Wang Z.L."/>
        </authorList>
    </citation>
    <scope>NUCLEOTIDE SEQUENCE [LARGE SCALE GENOMIC DNA]</scope>
    <source>
        <strain evidence="1 2">USNM 41457</strain>
    </source>
</reference>
<evidence type="ECO:0000313" key="1">
    <source>
        <dbReference type="EMBL" id="EJW03727.1"/>
    </source>
</evidence>
<keyword evidence="2" id="KW-1185">Reference proteome</keyword>
<organism evidence="1 2">
    <name type="scientific">Edhazardia aedis (strain USNM 41457)</name>
    <name type="common">Microsporidian parasite</name>
    <dbReference type="NCBI Taxonomy" id="1003232"/>
    <lineage>
        <taxon>Eukaryota</taxon>
        <taxon>Fungi</taxon>
        <taxon>Fungi incertae sedis</taxon>
        <taxon>Microsporidia</taxon>
        <taxon>Edhazardia</taxon>
    </lineage>
</organism>
<accession>J9DQX4</accession>
<evidence type="ECO:0000313" key="2">
    <source>
        <dbReference type="Proteomes" id="UP000003163"/>
    </source>
</evidence>
<dbReference type="Proteomes" id="UP000003163">
    <property type="component" value="Unassembled WGS sequence"/>
</dbReference>
<dbReference type="HOGENOM" id="CLU_1475152_0_0_1"/>
<proteinExistence type="predicted"/>
<comment type="caution">
    <text evidence="1">The sequence shown here is derived from an EMBL/GenBank/DDBJ whole genome shotgun (WGS) entry which is preliminary data.</text>
</comment>
<dbReference type="VEuPathDB" id="MicrosporidiaDB:EDEG_01965"/>
<reference evidence="2" key="2">
    <citation type="submission" date="2015-07" db="EMBL/GenBank/DDBJ databases">
        <title>Contrasting host-pathogen interactions and genome evolution in two generalist and specialist microsporidian pathogens of mosquitoes.</title>
        <authorList>
            <consortium name="The Broad Institute Genomics Platform"/>
            <consortium name="The Broad Institute Genome Sequencing Center for Infectious Disease"/>
            <person name="Cuomo C.A."/>
            <person name="Sanscrainte N.D."/>
            <person name="Goldberg J.M."/>
            <person name="Heiman D."/>
            <person name="Young S."/>
            <person name="Zeng Q."/>
            <person name="Becnel J.J."/>
            <person name="Birren B.W."/>
        </authorList>
    </citation>
    <scope>NUCLEOTIDE SEQUENCE [LARGE SCALE GENOMIC DNA]</scope>
    <source>
        <strain evidence="2">USNM 41457</strain>
    </source>
</reference>
<gene>
    <name evidence="1" type="ORF">EDEG_01965</name>
</gene>
<dbReference type="InParanoid" id="J9DQX4"/>
<dbReference type="AlphaFoldDB" id="J9DQX4"/>